<organism evidence="1 2">
    <name type="scientific">Cupriavidus basilensis</name>
    <dbReference type="NCBI Taxonomy" id="68895"/>
    <lineage>
        <taxon>Bacteria</taxon>
        <taxon>Pseudomonadati</taxon>
        <taxon>Pseudomonadota</taxon>
        <taxon>Betaproteobacteria</taxon>
        <taxon>Burkholderiales</taxon>
        <taxon>Burkholderiaceae</taxon>
        <taxon>Cupriavidus</taxon>
    </lineage>
</organism>
<dbReference type="EMBL" id="CP010537">
    <property type="protein sequence ID" value="AJG25002.1"/>
    <property type="molecule type" value="Genomic_DNA"/>
</dbReference>
<keyword evidence="2" id="KW-1185">Reference proteome</keyword>
<sequence length="78" mass="9283">MRYAFIKAGTHFEFANMAPGYFDVRYRNLDTGRISRSEPFELQETEEYNGTRYSKMRLTLYKVLNGNTRTHEISESEF</sequence>
<name>A0A0C4YGL2_9BURK</name>
<accession>A0A0C4YGL2</accession>
<dbReference type="KEGG" id="cbw:RR42_s3426"/>
<dbReference type="AlphaFoldDB" id="A0A0C4YGL2"/>
<dbReference type="STRING" id="68895.RR42_s3426"/>
<proteinExistence type="predicted"/>
<evidence type="ECO:0000313" key="2">
    <source>
        <dbReference type="Proteomes" id="UP000031843"/>
    </source>
</evidence>
<dbReference type="Proteomes" id="UP000031843">
    <property type="component" value="Chromosome secondary"/>
</dbReference>
<evidence type="ECO:0000313" key="1">
    <source>
        <dbReference type="EMBL" id="AJG25002.1"/>
    </source>
</evidence>
<reference evidence="1 2" key="1">
    <citation type="journal article" date="2015" name="Genome Announc.">
        <title>Complete Genome Sequence of Cupriavidus basilensis 4G11, Isolated from the Oak Ridge Field Research Center Site.</title>
        <authorList>
            <person name="Ray J."/>
            <person name="Waters R.J."/>
            <person name="Skerker J.M."/>
            <person name="Kuehl J.V."/>
            <person name="Price M.N."/>
            <person name="Huang J."/>
            <person name="Chakraborty R."/>
            <person name="Arkin A.P."/>
            <person name="Deutschbauer A."/>
        </authorList>
    </citation>
    <scope>NUCLEOTIDE SEQUENCE [LARGE SCALE GENOMIC DNA]</scope>
    <source>
        <strain evidence="1">4G11</strain>
    </source>
</reference>
<protein>
    <submittedName>
        <fullName evidence="1">DnaJ-class molecular chaperone</fullName>
    </submittedName>
</protein>
<gene>
    <name evidence="1" type="ORF">RR42_s3426</name>
</gene>